<keyword evidence="3 5" id="KW-1133">Transmembrane helix</keyword>
<protein>
    <submittedName>
        <fullName evidence="7">Membrane protein PslJ</fullName>
    </submittedName>
</protein>
<comment type="caution">
    <text evidence="7">The sequence shown here is derived from an EMBL/GenBank/DDBJ whole genome shotgun (WGS) entry which is preliminary data.</text>
</comment>
<evidence type="ECO:0000256" key="2">
    <source>
        <dbReference type="ARBA" id="ARBA00022692"/>
    </source>
</evidence>
<dbReference type="InterPro" id="IPR007016">
    <property type="entry name" value="O-antigen_ligase-rel_domated"/>
</dbReference>
<evidence type="ECO:0000313" key="8">
    <source>
        <dbReference type="Proteomes" id="UP000033867"/>
    </source>
</evidence>
<keyword evidence="2 5" id="KW-0812">Transmembrane</keyword>
<comment type="subcellular location">
    <subcellularLocation>
        <location evidence="1">Membrane</location>
        <topology evidence="1">Multi-pass membrane protein</topology>
    </subcellularLocation>
</comment>
<keyword evidence="4 5" id="KW-0472">Membrane</keyword>
<evidence type="ECO:0000256" key="5">
    <source>
        <dbReference type="SAM" id="Phobius"/>
    </source>
</evidence>
<feature type="transmembrane region" description="Helical" evidence="5">
    <location>
        <begin position="374"/>
        <end position="399"/>
    </location>
</feature>
<feature type="transmembrane region" description="Helical" evidence="5">
    <location>
        <begin position="435"/>
        <end position="453"/>
    </location>
</feature>
<evidence type="ECO:0000256" key="1">
    <source>
        <dbReference type="ARBA" id="ARBA00004141"/>
    </source>
</evidence>
<feature type="transmembrane region" description="Helical" evidence="5">
    <location>
        <begin position="201"/>
        <end position="218"/>
    </location>
</feature>
<reference evidence="7 8" key="1">
    <citation type="journal article" date="2015" name="Nature">
        <title>rRNA introns, odd ribosomes, and small enigmatic genomes across a large radiation of phyla.</title>
        <authorList>
            <person name="Brown C.T."/>
            <person name="Hug L.A."/>
            <person name="Thomas B.C."/>
            <person name="Sharon I."/>
            <person name="Castelle C.J."/>
            <person name="Singh A."/>
            <person name="Wilkins M.J."/>
            <person name="Williams K.H."/>
            <person name="Banfield J.F."/>
        </authorList>
    </citation>
    <scope>NUCLEOTIDE SEQUENCE [LARGE SCALE GENOMIC DNA]</scope>
</reference>
<proteinExistence type="predicted"/>
<dbReference type="PANTHER" id="PTHR37422:SF13">
    <property type="entry name" value="LIPOPOLYSACCHARIDE BIOSYNTHESIS PROTEIN PA4999-RELATED"/>
    <property type="match status" value="1"/>
</dbReference>
<feature type="transmembrane region" description="Helical" evidence="5">
    <location>
        <begin position="225"/>
        <end position="242"/>
    </location>
</feature>
<feature type="transmembrane region" description="Helical" evidence="5">
    <location>
        <begin position="289"/>
        <end position="310"/>
    </location>
</feature>
<feature type="transmembrane region" description="Helical" evidence="5">
    <location>
        <begin position="108"/>
        <end position="128"/>
    </location>
</feature>
<feature type="transmembrane region" description="Helical" evidence="5">
    <location>
        <begin position="411"/>
        <end position="429"/>
    </location>
</feature>
<dbReference type="Pfam" id="PF04932">
    <property type="entry name" value="Wzy_C"/>
    <property type="match status" value="1"/>
</dbReference>
<feature type="transmembrane region" description="Helical" evidence="5">
    <location>
        <begin position="248"/>
        <end position="268"/>
    </location>
</feature>
<organism evidence="7 8">
    <name type="scientific">Candidatus Magasanikbacteria bacterium GW2011_GWE2_42_7</name>
    <dbReference type="NCBI Taxonomy" id="1619052"/>
    <lineage>
        <taxon>Bacteria</taxon>
        <taxon>Candidatus Magasanikiibacteriota</taxon>
    </lineage>
</organism>
<evidence type="ECO:0000259" key="6">
    <source>
        <dbReference type="Pfam" id="PF04932"/>
    </source>
</evidence>
<evidence type="ECO:0000313" key="7">
    <source>
        <dbReference type="EMBL" id="KKS71593.1"/>
    </source>
</evidence>
<dbReference type="GO" id="GO:0016020">
    <property type="term" value="C:membrane"/>
    <property type="evidence" value="ECO:0007669"/>
    <property type="project" value="UniProtKB-SubCell"/>
</dbReference>
<evidence type="ECO:0000256" key="3">
    <source>
        <dbReference type="ARBA" id="ARBA00022989"/>
    </source>
</evidence>
<dbReference type="EMBL" id="LCEK01000024">
    <property type="protein sequence ID" value="KKS71593.1"/>
    <property type="molecule type" value="Genomic_DNA"/>
</dbReference>
<name>A0A0G1EAJ5_9BACT</name>
<gene>
    <name evidence="7" type="ORF">UV42_C0024G0016</name>
</gene>
<evidence type="ECO:0000256" key="4">
    <source>
        <dbReference type="ARBA" id="ARBA00023136"/>
    </source>
</evidence>
<dbReference type="AlphaFoldDB" id="A0A0G1EAJ5"/>
<dbReference type="PANTHER" id="PTHR37422">
    <property type="entry name" value="TEICHURONIC ACID BIOSYNTHESIS PROTEIN TUAE"/>
    <property type="match status" value="1"/>
</dbReference>
<feature type="domain" description="O-antigen ligase-related" evidence="6">
    <location>
        <begin position="230"/>
        <end position="392"/>
    </location>
</feature>
<dbReference type="Proteomes" id="UP000033867">
    <property type="component" value="Unassembled WGS sequence"/>
</dbReference>
<sequence>MILHIEKIIQWCTYLFLFSLPWQTILIVQERFVNGIKWEYGTIGFYATEVLGWIIVLLFMVWYVKKRNWKLEIRNFTWSKDRVFILSLLLFVAYGVLSSFFAGDRTLAFQHAQWVMLGSLLFLLFYIGPVKPKSALWAFVLGSLPVSMLGIWQFLSQSTFASTLFGLSQHIVFEPGTSIIQSADIGRWLRAYGSFSHPNVFGGYLVFAIGSVLLLSFSAEKWKRVALQAIVVLQSAALFFTFSRSAFVALAIVLLFYCFIVVHNAKGCGETTQPHPNPPLKNGRGRARLFTFVATIAVVFAVFSFIYFPLLQTRFAASSSHEVASITDRVAGYSDAWHLFQNNWVIGVGGGNYTYALMQMNPNMPVWWYQPVHVVPLLFVVEEGAIGLAFFIFICIRFFKYQISNIKYQDLAEPMLFAICYLLFVAPLLLLDHYLWSSFTGIILLVVSSGLYIRSTRDEIFPHIVPI</sequence>
<feature type="transmembrane region" description="Helical" evidence="5">
    <location>
        <begin position="40"/>
        <end position="63"/>
    </location>
</feature>
<accession>A0A0G1EAJ5</accession>
<feature type="transmembrane region" description="Helical" evidence="5">
    <location>
        <begin position="135"/>
        <end position="155"/>
    </location>
</feature>
<feature type="transmembrane region" description="Helical" evidence="5">
    <location>
        <begin position="12"/>
        <end position="28"/>
    </location>
</feature>
<feature type="transmembrane region" description="Helical" evidence="5">
    <location>
        <begin position="83"/>
        <end position="102"/>
    </location>
</feature>
<dbReference type="InterPro" id="IPR051533">
    <property type="entry name" value="WaaL-like"/>
</dbReference>